<feature type="non-terminal residue" evidence="1">
    <location>
        <position position="1"/>
    </location>
</feature>
<dbReference type="Proteomes" id="UP000518266">
    <property type="component" value="Unassembled WGS sequence"/>
</dbReference>
<accession>A0A7J5YME0</accession>
<evidence type="ECO:0000313" key="2">
    <source>
        <dbReference type="Proteomes" id="UP000518266"/>
    </source>
</evidence>
<evidence type="ECO:0000313" key="1">
    <source>
        <dbReference type="EMBL" id="KAF3849919.1"/>
    </source>
</evidence>
<keyword evidence="2" id="KW-1185">Reference proteome</keyword>
<dbReference type="EMBL" id="JAAKFY010000011">
    <property type="protein sequence ID" value="KAF3849919.1"/>
    <property type="molecule type" value="Genomic_DNA"/>
</dbReference>
<organism evidence="1 2">
    <name type="scientific">Dissostichus mawsoni</name>
    <name type="common">Antarctic cod</name>
    <dbReference type="NCBI Taxonomy" id="36200"/>
    <lineage>
        <taxon>Eukaryota</taxon>
        <taxon>Metazoa</taxon>
        <taxon>Chordata</taxon>
        <taxon>Craniata</taxon>
        <taxon>Vertebrata</taxon>
        <taxon>Euteleostomi</taxon>
        <taxon>Actinopterygii</taxon>
        <taxon>Neopterygii</taxon>
        <taxon>Teleostei</taxon>
        <taxon>Neoteleostei</taxon>
        <taxon>Acanthomorphata</taxon>
        <taxon>Eupercaria</taxon>
        <taxon>Perciformes</taxon>
        <taxon>Notothenioidei</taxon>
        <taxon>Nototheniidae</taxon>
        <taxon>Dissostichus</taxon>
    </lineage>
</organism>
<name>A0A7J5YME0_DISMA</name>
<feature type="non-terminal residue" evidence="1">
    <location>
        <position position="564"/>
    </location>
</feature>
<comment type="caution">
    <text evidence="1">The sequence shown here is derived from an EMBL/GenBank/DDBJ whole genome shotgun (WGS) entry which is preliminary data.</text>
</comment>
<reference evidence="1 2" key="1">
    <citation type="submission" date="2020-03" db="EMBL/GenBank/DDBJ databases">
        <title>Dissostichus mawsoni Genome sequencing and assembly.</title>
        <authorList>
            <person name="Park H."/>
        </authorList>
    </citation>
    <scope>NUCLEOTIDE SEQUENCE [LARGE SCALE GENOMIC DNA]</scope>
    <source>
        <strain evidence="1">DM0001</strain>
        <tissue evidence="1">Muscle</tissue>
    </source>
</reference>
<sequence>AHRACHCCTSHTACHQYHRQTYALPFPWPHCTCQSANPAIAGPSSMPLLPAIQATPSVDVSVPPTLECIPSSWARSTLYKRKGMDEPSGTLFPGPILPASQPTPAIAGPSSMPLLPAIQATPSAHRACHCCTSHTAPHQYHRQTYALPFPSLFPGPIVPASQPTQPLLAPPQCPYCLPFRQPRLLMPIVPAIAARPILPATSTIARPMPSLFPGPIVPASQPTQPLLAPPQCPYCLPFRQPRLLMCLSPTLECILILGKVHAIQAQGDGRALGSRAITELRKRKTLDKSQTQPWGILSIHFSQAPSCLPVSQPQPLLAPPQCPYCLPFRQPLLTIARPMPSLFPGPIVPASQPTQPLLAPPQCPYCLPFRQPRPSCLPLLHVPYCLPPVPSPDLCPPFSLAPLYLPVSQPSHCWPPSMPLLPAIQATPSVDVSVPPTLECIPSSWARSTLYKRKGMDEPSGTLFPGPSCLPVSQPQPLLAPPQCPYCLPFRQPLLNPGDCWPLHKAHRACHCCTSHTACHQYHRQTYALPFPWPHCACQSANPAIAGPSSMPLLPAIQATPSVD</sequence>
<protein>
    <submittedName>
        <fullName evidence="1">Uncharacterized protein</fullName>
    </submittedName>
</protein>
<gene>
    <name evidence="1" type="ORF">F7725_019638</name>
</gene>
<dbReference type="AlphaFoldDB" id="A0A7J5YME0"/>
<proteinExistence type="predicted"/>